<dbReference type="VEuPathDB" id="FungiDB:P175DRAFT_0510808"/>
<dbReference type="GO" id="GO:0046872">
    <property type="term" value="F:metal ion binding"/>
    <property type="evidence" value="ECO:0007669"/>
    <property type="project" value="UniProtKB-KW"/>
</dbReference>
<dbReference type="PROSITE" id="PS51007">
    <property type="entry name" value="CYTC"/>
    <property type="match status" value="1"/>
</dbReference>
<dbReference type="GO" id="GO:0005758">
    <property type="term" value="C:mitochondrial intermembrane space"/>
    <property type="evidence" value="ECO:0007669"/>
    <property type="project" value="UniProtKB-SubCell"/>
</dbReference>
<comment type="subcellular location">
    <subcellularLocation>
        <location evidence="1">Mitochondrion intermembrane space</location>
    </subcellularLocation>
</comment>
<dbReference type="Proteomes" id="UP000034947">
    <property type="component" value="Unassembled WGS sequence"/>
</dbReference>
<dbReference type="PRINTS" id="PR00604">
    <property type="entry name" value="CYTCHRMECIAB"/>
</dbReference>
<dbReference type="SUPFAM" id="SSF46626">
    <property type="entry name" value="Cytochrome c"/>
    <property type="match status" value="1"/>
</dbReference>
<name>A0A0F8V1T0_9EURO</name>
<dbReference type="InterPro" id="IPR009056">
    <property type="entry name" value="Cyt_c-like_dom"/>
</dbReference>
<dbReference type="OrthoDB" id="449280at2759"/>
<dbReference type="InterPro" id="IPR036909">
    <property type="entry name" value="Cyt_c-like_dom_sf"/>
</dbReference>
<keyword evidence="8 12" id="KW-0249">Electron transport</keyword>
<evidence type="ECO:0000256" key="1">
    <source>
        <dbReference type="ARBA" id="ARBA00004569"/>
    </source>
</evidence>
<keyword evidence="5 10" id="KW-0349">Heme</keyword>
<evidence type="ECO:0000256" key="11">
    <source>
        <dbReference type="RuleBase" id="RU004426"/>
    </source>
</evidence>
<dbReference type="GO" id="GO:0020037">
    <property type="term" value="F:heme binding"/>
    <property type="evidence" value="ECO:0007669"/>
    <property type="project" value="InterPro"/>
</dbReference>
<proteinExistence type="inferred from homology"/>
<dbReference type="FunFam" id="1.10.760.10:FF:000001">
    <property type="entry name" value="Cytochrome c iso-1"/>
    <property type="match status" value="1"/>
</dbReference>
<dbReference type="AlphaFoldDB" id="A0A0F8V1T0"/>
<keyword evidence="15" id="KW-1185">Reference proteome</keyword>
<evidence type="ECO:0000259" key="13">
    <source>
        <dbReference type="PROSITE" id="PS51007"/>
    </source>
</evidence>
<evidence type="ECO:0000256" key="3">
    <source>
        <dbReference type="ARBA" id="ARBA00013530"/>
    </source>
</evidence>
<evidence type="ECO:0000256" key="7">
    <source>
        <dbReference type="ARBA" id="ARBA00022723"/>
    </source>
</evidence>
<dbReference type="Gene3D" id="1.10.760.10">
    <property type="entry name" value="Cytochrome c-like domain"/>
    <property type="match status" value="1"/>
</dbReference>
<reference evidence="14 15" key="1">
    <citation type="submission" date="2015-02" db="EMBL/GenBank/DDBJ databases">
        <title>Draft Genome Sequences of Two Closely-Related Aflatoxigenic Aspergillus Species Obtained from the Cote d'Ivoire.</title>
        <authorList>
            <person name="Moore G.G."/>
            <person name="Beltz S.B."/>
            <person name="Mack B.M."/>
        </authorList>
    </citation>
    <scope>NUCLEOTIDE SEQUENCE [LARGE SCALE GENOMIC DNA]</scope>
    <source>
        <strain evidence="14 15">SRRC1432</strain>
    </source>
</reference>
<keyword evidence="12" id="KW-0496">Mitochondrion</keyword>
<evidence type="ECO:0000256" key="6">
    <source>
        <dbReference type="ARBA" id="ARBA00022660"/>
    </source>
</evidence>
<evidence type="ECO:0000313" key="14">
    <source>
        <dbReference type="EMBL" id="KKK25709.1"/>
    </source>
</evidence>
<comment type="PTM">
    <text evidence="12">Binds 1 heme group per subunit.</text>
</comment>
<feature type="domain" description="Cytochrome c" evidence="13">
    <location>
        <begin position="37"/>
        <end position="138"/>
    </location>
</feature>
<accession>A0A0F8V1T0</accession>
<evidence type="ECO:0000256" key="12">
    <source>
        <dbReference type="RuleBase" id="RU004427"/>
    </source>
</evidence>
<organism evidence="14 15">
    <name type="scientific">Aspergillus ochraceoroseus</name>
    <dbReference type="NCBI Taxonomy" id="138278"/>
    <lineage>
        <taxon>Eukaryota</taxon>
        <taxon>Fungi</taxon>
        <taxon>Dikarya</taxon>
        <taxon>Ascomycota</taxon>
        <taxon>Pezizomycotina</taxon>
        <taxon>Eurotiomycetes</taxon>
        <taxon>Eurotiomycetidae</taxon>
        <taxon>Eurotiales</taxon>
        <taxon>Aspergillaceae</taxon>
        <taxon>Aspergillus</taxon>
        <taxon>Aspergillus subgen. Nidulantes</taxon>
    </lineage>
</organism>
<comment type="function">
    <text evidence="12">Electron carrier protein. The oxidized form of the cytochrome c heme group can accept an electron from the heme group of the cytochrome c1 subunit of cytochrome reductase. Cytochrome c then transfers this electron to the cytochrome oxidase complex, the final protein carrier in the mitochondrial electron-transport chain.</text>
</comment>
<comment type="caution">
    <text evidence="14">The sequence shown here is derived from an EMBL/GenBank/DDBJ whole genome shotgun (WGS) entry which is preliminary data.</text>
</comment>
<comment type="similarity">
    <text evidence="2 11">Belongs to the cytochrome c family.</text>
</comment>
<evidence type="ECO:0000256" key="8">
    <source>
        <dbReference type="ARBA" id="ARBA00022982"/>
    </source>
</evidence>
<protein>
    <recommendedName>
        <fullName evidence="3">Cytochrome c</fullName>
    </recommendedName>
</protein>
<dbReference type="GO" id="GO:0009055">
    <property type="term" value="F:electron transfer activity"/>
    <property type="evidence" value="ECO:0007669"/>
    <property type="project" value="InterPro"/>
</dbReference>
<sequence>MTSFDTFCLLTTIDMREAELEAAEKAKQTANMLISPGDSAKGAKLFQTRCAQCHTVEASGPHKVGPNLHGLFGRKTGEAAGYAYTDANKQAGVTWDETSLFAYLENPKKFIPGTKMAFGGLKKGKERNDLITYLKESTA</sequence>
<dbReference type="EMBL" id="JYKN01000108">
    <property type="protein sequence ID" value="KKK25709.1"/>
    <property type="molecule type" value="Genomic_DNA"/>
</dbReference>
<evidence type="ECO:0000256" key="2">
    <source>
        <dbReference type="ARBA" id="ARBA00006488"/>
    </source>
</evidence>
<keyword evidence="9 10" id="KW-0408">Iron</keyword>
<keyword evidence="7 10" id="KW-0479">Metal-binding</keyword>
<evidence type="ECO:0000256" key="9">
    <source>
        <dbReference type="ARBA" id="ARBA00023004"/>
    </source>
</evidence>
<dbReference type="InterPro" id="IPR002327">
    <property type="entry name" value="Cyt_c_1A/1B"/>
</dbReference>
<gene>
    <name evidence="14" type="ORF">AOCH_004037</name>
</gene>
<dbReference type="PANTHER" id="PTHR11961">
    <property type="entry name" value="CYTOCHROME C"/>
    <property type="match status" value="1"/>
</dbReference>
<evidence type="ECO:0000256" key="4">
    <source>
        <dbReference type="ARBA" id="ARBA00022448"/>
    </source>
</evidence>
<keyword evidence="6 12" id="KW-0679">Respiratory chain</keyword>
<evidence type="ECO:0000256" key="10">
    <source>
        <dbReference type="PROSITE-ProRule" id="PRU00433"/>
    </source>
</evidence>
<evidence type="ECO:0000256" key="5">
    <source>
        <dbReference type="ARBA" id="ARBA00022617"/>
    </source>
</evidence>
<evidence type="ECO:0000313" key="15">
    <source>
        <dbReference type="Proteomes" id="UP000034947"/>
    </source>
</evidence>
<keyword evidence="4 12" id="KW-0813">Transport</keyword>
<dbReference type="Pfam" id="PF00034">
    <property type="entry name" value="Cytochrom_C"/>
    <property type="match status" value="1"/>
</dbReference>